<evidence type="ECO:0000313" key="5">
    <source>
        <dbReference type="Proteomes" id="UP000335636"/>
    </source>
</evidence>
<dbReference type="AlphaFoldDB" id="A0A5E4CXY9"/>
<feature type="non-terminal residue" evidence="4">
    <location>
        <position position="148"/>
    </location>
</feature>
<evidence type="ECO:0000256" key="1">
    <source>
        <dbReference type="ARBA" id="ARBA00022737"/>
    </source>
</evidence>
<dbReference type="SUPFAM" id="SSF49899">
    <property type="entry name" value="Concanavalin A-like lectins/glucanases"/>
    <property type="match status" value="1"/>
</dbReference>
<proteinExistence type="predicted"/>
<name>A0A5E4CXY9_MARMO</name>
<dbReference type="Gene3D" id="2.60.120.200">
    <property type="match status" value="1"/>
</dbReference>
<comment type="caution">
    <text evidence="4">The sequence shown here is derived from an EMBL/GenBank/DDBJ whole genome shotgun (WGS) entry which is preliminary data.</text>
</comment>
<sequence length="148" mass="16688">ISAYFETGSSVTYDFQDHHPLGDNTSSLASTLHRDVTLSQETVTLSFRTTRTPSLLLYVSSFYEEYLSIILANNGSLQVRYKLDRHRDPDAFNFDFKNMADGHLHQLKIDREEAVVSVEVNQSAQRQVILSSGTEFNAIKSLTLGKVL</sequence>
<dbReference type="InterPro" id="IPR001791">
    <property type="entry name" value="Laminin_G"/>
</dbReference>
<keyword evidence="5" id="KW-1185">Reference proteome</keyword>
<evidence type="ECO:0000259" key="3">
    <source>
        <dbReference type="PROSITE" id="PS50025"/>
    </source>
</evidence>
<dbReference type="InterPro" id="IPR013320">
    <property type="entry name" value="ConA-like_dom_sf"/>
</dbReference>
<accession>A0A5E4CXY9</accession>
<dbReference type="PROSITE" id="PS50025">
    <property type="entry name" value="LAM_G_DOMAIN"/>
    <property type="match status" value="1"/>
</dbReference>
<evidence type="ECO:0000256" key="2">
    <source>
        <dbReference type="PROSITE-ProRule" id="PRU00122"/>
    </source>
</evidence>
<comment type="caution">
    <text evidence="2">Lacks conserved residue(s) required for the propagation of feature annotation.</text>
</comment>
<dbReference type="PANTHER" id="PTHR15036">
    <property type="entry name" value="PIKACHURIN-LIKE PROTEIN"/>
    <property type="match status" value="1"/>
</dbReference>
<dbReference type="EMBL" id="CABDUW010002396">
    <property type="protein sequence ID" value="VTJ86656.1"/>
    <property type="molecule type" value="Genomic_DNA"/>
</dbReference>
<keyword evidence="1" id="KW-0677">Repeat</keyword>
<dbReference type="Pfam" id="PF02210">
    <property type="entry name" value="Laminin_G_2"/>
    <property type="match status" value="1"/>
</dbReference>
<gene>
    <name evidence="4" type="ORF">MONAX_5E012649</name>
</gene>
<evidence type="ECO:0000313" key="4">
    <source>
        <dbReference type="EMBL" id="VTJ86656.1"/>
    </source>
</evidence>
<protein>
    <recommendedName>
        <fullName evidence="3">Laminin G domain-containing protein</fullName>
    </recommendedName>
</protein>
<dbReference type="InterPro" id="IPR050372">
    <property type="entry name" value="Neurexin-related_CASP"/>
</dbReference>
<dbReference type="Proteomes" id="UP000335636">
    <property type="component" value="Unassembled WGS sequence"/>
</dbReference>
<organism evidence="4 5">
    <name type="scientific">Marmota monax</name>
    <name type="common">Woodchuck</name>
    <dbReference type="NCBI Taxonomy" id="9995"/>
    <lineage>
        <taxon>Eukaryota</taxon>
        <taxon>Metazoa</taxon>
        <taxon>Chordata</taxon>
        <taxon>Craniata</taxon>
        <taxon>Vertebrata</taxon>
        <taxon>Euteleostomi</taxon>
        <taxon>Mammalia</taxon>
        <taxon>Eutheria</taxon>
        <taxon>Euarchontoglires</taxon>
        <taxon>Glires</taxon>
        <taxon>Rodentia</taxon>
        <taxon>Sciuromorpha</taxon>
        <taxon>Sciuridae</taxon>
        <taxon>Xerinae</taxon>
        <taxon>Marmotini</taxon>
        <taxon>Marmota</taxon>
    </lineage>
</organism>
<feature type="non-terminal residue" evidence="4">
    <location>
        <position position="1"/>
    </location>
</feature>
<reference evidence="4" key="1">
    <citation type="submission" date="2019-04" db="EMBL/GenBank/DDBJ databases">
        <authorList>
            <person name="Alioto T."/>
            <person name="Alioto T."/>
        </authorList>
    </citation>
    <scope>NUCLEOTIDE SEQUENCE [LARGE SCALE GENOMIC DNA]</scope>
</reference>
<feature type="domain" description="Laminin G" evidence="3">
    <location>
        <begin position="17"/>
        <end position="148"/>
    </location>
</feature>
<dbReference type="PANTHER" id="PTHR15036:SF36">
    <property type="entry name" value="CONTACTIN-ASSOCIATED PROTEIN-LIKE 3-RELATED"/>
    <property type="match status" value="1"/>
</dbReference>